<dbReference type="PANTHER" id="PTHR37017">
    <property type="entry name" value="AB HYDROLASE-1 DOMAIN-CONTAINING PROTEIN-RELATED"/>
    <property type="match status" value="1"/>
</dbReference>
<keyword evidence="3" id="KW-1185">Reference proteome</keyword>
<evidence type="ECO:0000313" key="3">
    <source>
        <dbReference type="Proteomes" id="UP000323454"/>
    </source>
</evidence>
<dbReference type="OrthoDB" id="9814966at2"/>
<dbReference type="PANTHER" id="PTHR37017:SF11">
    <property type="entry name" value="ESTERASE_LIPASE_THIOESTERASE DOMAIN-CONTAINING PROTEIN"/>
    <property type="match status" value="1"/>
</dbReference>
<dbReference type="EMBL" id="VUOB01000002">
    <property type="protein sequence ID" value="KAA2266589.1"/>
    <property type="molecule type" value="Genomic_DNA"/>
</dbReference>
<comment type="caution">
    <text evidence="2">The sequence shown here is derived from an EMBL/GenBank/DDBJ whole genome shotgun (WGS) entry which is preliminary data.</text>
</comment>
<accession>A0A5B2XUN7</accession>
<dbReference type="AlphaFoldDB" id="A0A5B2XUN7"/>
<dbReference type="InterPro" id="IPR000073">
    <property type="entry name" value="AB_hydrolase_1"/>
</dbReference>
<proteinExistence type="predicted"/>
<dbReference type="Proteomes" id="UP000323454">
    <property type="component" value="Unassembled WGS sequence"/>
</dbReference>
<feature type="domain" description="AB hydrolase-1" evidence="1">
    <location>
        <begin position="6"/>
        <end position="226"/>
    </location>
</feature>
<dbReference type="Gene3D" id="3.40.50.1820">
    <property type="entry name" value="alpha/beta hydrolase"/>
    <property type="match status" value="1"/>
</dbReference>
<gene>
    <name evidence="2" type="ORF">F0L68_02300</name>
</gene>
<dbReference type="GO" id="GO:0016787">
    <property type="term" value="F:hydrolase activity"/>
    <property type="evidence" value="ECO:0007669"/>
    <property type="project" value="UniProtKB-KW"/>
</dbReference>
<dbReference type="SUPFAM" id="SSF53474">
    <property type="entry name" value="alpha/beta-Hydrolases"/>
    <property type="match status" value="1"/>
</dbReference>
<keyword evidence="2" id="KW-0378">Hydrolase</keyword>
<dbReference type="InterPro" id="IPR052897">
    <property type="entry name" value="Sec-Metab_Biosynth_Hydrolase"/>
</dbReference>
<reference evidence="2 3" key="2">
    <citation type="submission" date="2019-09" db="EMBL/GenBank/DDBJ databases">
        <authorList>
            <person name="Jin C."/>
        </authorList>
    </citation>
    <scope>NUCLEOTIDE SEQUENCE [LARGE SCALE GENOMIC DNA]</scope>
    <source>
        <strain evidence="2 3">AN110305</strain>
    </source>
</reference>
<dbReference type="RefSeq" id="WP_149847696.1">
    <property type="nucleotide sequence ID" value="NZ_VUOB01000002.1"/>
</dbReference>
<name>A0A5B2XUN7_9PSEU</name>
<protein>
    <submittedName>
        <fullName evidence="2">Alpha/beta hydrolase</fullName>
    </submittedName>
</protein>
<sequence>MTRPTVVLVHGGLSDASSWDAVVAGLLRDGHTVLAPPNPLRGQDNDAAYVASVLRTVPGPVVLVGHSYGGAVITNAGREPNVRALVYLAAMGPAEGENAQDAVGDHPGGVPEEAIVTRPFPLPDGGTGVDVYLDQARFHDVLAHDVPAERAAVLAVTQRPLAMATQSDRSGPPAWASLPSWYLVAAGDRALPPGAQRAMAAKMGADTIELDTSHLPHVSRPDAVADLIRAAVRAVA</sequence>
<dbReference type="InterPro" id="IPR029058">
    <property type="entry name" value="AB_hydrolase_fold"/>
</dbReference>
<reference evidence="2 3" key="1">
    <citation type="submission" date="2019-09" db="EMBL/GenBank/DDBJ databases">
        <title>Goodfellowia gen. nov., a new genus of the Pseudonocardineae related to Actinoalloteichus, containing Goodfellowia coeruleoviolacea gen. nov., comb. nov. gen. nov., comb. nov.</title>
        <authorList>
            <person name="Labeda D."/>
        </authorList>
    </citation>
    <scope>NUCLEOTIDE SEQUENCE [LARGE SCALE GENOMIC DNA]</scope>
    <source>
        <strain evidence="2 3">AN110305</strain>
    </source>
</reference>
<evidence type="ECO:0000313" key="2">
    <source>
        <dbReference type="EMBL" id="KAA2266589.1"/>
    </source>
</evidence>
<evidence type="ECO:0000259" key="1">
    <source>
        <dbReference type="Pfam" id="PF12697"/>
    </source>
</evidence>
<dbReference type="Pfam" id="PF12697">
    <property type="entry name" value="Abhydrolase_6"/>
    <property type="match status" value="1"/>
</dbReference>
<organism evidence="2 3">
    <name type="scientific">Solihabitans fulvus</name>
    <dbReference type="NCBI Taxonomy" id="1892852"/>
    <lineage>
        <taxon>Bacteria</taxon>
        <taxon>Bacillati</taxon>
        <taxon>Actinomycetota</taxon>
        <taxon>Actinomycetes</taxon>
        <taxon>Pseudonocardiales</taxon>
        <taxon>Pseudonocardiaceae</taxon>
        <taxon>Solihabitans</taxon>
    </lineage>
</organism>